<feature type="chain" id="PRO_5038702503" description="DUF4988 domain-containing protein" evidence="2">
    <location>
        <begin position="22"/>
        <end position="760"/>
    </location>
</feature>
<evidence type="ECO:0000256" key="2">
    <source>
        <dbReference type="SAM" id="SignalP"/>
    </source>
</evidence>
<feature type="signal peptide" evidence="2">
    <location>
        <begin position="1"/>
        <end position="21"/>
    </location>
</feature>
<evidence type="ECO:0000313" key="5">
    <source>
        <dbReference type="Proteomes" id="UP000823750"/>
    </source>
</evidence>
<dbReference type="EMBL" id="JADILX010000044">
    <property type="protein sequence ID" value="MBO8485255.1"/>
    <property type="molecule type" value="Genomic_DNA"/>
</dbReference>
<feature type="coiled-coil region" evidence="1">
    <location>
        <begin position="19"/>
        <end position="60"/>
    </location>
</feature>
<evidence type="ECO:0000256" key="1">
    <source>
        <dbReference type="SAM" id="Coils"/>
    </source>
</evidence>
<dbReference type="Gene3D" id="1.20.1270.70">
    <property type="entry name" value="Designed single chain three-helix bundle"/>
    <property type="match status" value="1"/>
</dbReference>
<evidence type="ECO:0000259" key="3">
    <source>
        <dbReference type="Pfam" id="PF16378"/>
    </source>
</evidence>
<evidence type="ECO:0000313" key="4">
    <source>
        <dbReference type="EMBL" id="MBO8485255.1"/>
    </source>
</evidence>
<comment type="caution">
    <text evidence="4">The sequence shown here is derived from an EMBL/GenBank/DDBJ whole genome shotgun (WGS) entry which is preliminary data.</text>
</comment>
<dbReference type="PROSITE" id="PS51257">
    <property type="entry name" value="PROKAR_LIPOPROTEIN"/>
    <property type="match status" value="1"/>
</dbReference>
<dbReference type="AlphaFoldDB" id="A0A9D9NR02"/>
<reference evidence="4" key="2">
    <citation type="journal article" date="2021" name="PeerJ">
        <title>Extensive microbial diversity within the chicken gut microbiome revealed by metagenomics and culture.</title>
        <authorList>
            <person name="Gilroy R."/>
            <person name="Ravi A."/>
            <person name="Getino M."/>
            <person name="Pursley I."/>
            <person name="Horton D.L."/>
            <person name="Alikhan N.F."/>
            <person name="Baker D."/>
            <person name="Gharbi K."/>
            <person name="Hall N."/>
            <person name="Watson M."/>
            <person name="Adriaenssens E.M."/>
            <person name="Foster-Nyarko E."/>
            <person name="Jarju S."/>
            <person name="Secka A."/>
            <person name="Antonio M."/>
            <person name="Oren A."/>
            <person name="Chaudhuri R.R."/>
            <person name="La Ragione R."/>
            <person name="Hildebrand F."/>
            <person name="Pallen M.J."/>
        </authorList>
    </citation>
    <scope>NUCLEOTIDE SEQUENCE</scope>
    <source>
        <strain evidence="4">B2-16538</strain>
    </source>
</reference>
<reference evidence="4" key="1">
    <citation type="submission" date="2020-10" db="EMBL/GenBank/DDBJ databases">
        <authorList>
            <person name="Gilroy R."/>
        </authorList>
    </citation>
    <scope>NUCLEOTIDE SEQUENCE</scope>
    <source>
        <strain evidence="4">B2-16538</strain>
    </source>
</reference>
<dbReference type="Pfam" id="PF16378">
    <property type="entry name" value="DUF4988"/>
    <property type="match status" value="1"/>
</dbReference>
<keyword evidence="2" id="KW-0732">Signal</keyword>
<keyword evidence="1" id="KW-0175">Coiled coil</keyword>
<feature type="domain" description="DUF4988" evidence="3">
    <location>
        <begin position="29"/>
        <end position="203"/>
    </location>
</feature>
<accession>A0A9D9NR02</accession>
<name>A0A9D9NR02_9BACT</name>
<gene>
    <name evidence="4" type="ORF">IAB78_02400</name>
</gene>
<protein>
    <recommendedName>
        <fullName evidence="3">DUF4988 domain-containing protein</fullName>
    </recommendedName>
</protein>
<sequence>MKSLLMILKAAGLAICGAAMLACNNLDELEQRVDSLESRIQALETQLPQLNENVSALSAILDDGNISSITVDSESGNLVITTTGGTTYELAQGSAGNAPDLSVDEDGYWIIRYAEDEEWQQITGQDGNPVLASSNAIMFGVSDDGYWEISYDGGKTYLPVYREDGQTRIPALEEDSDFFRDIEYIEEEQMLYLTLSDGKVIEVPVVSDFLVQIKNVTYGEAERFTPGQTRTFDVTMRGVEAADVKAPAGWKATLGDVVEETAVLTVTAPATTQTLTKVMADTETDVTILAVFTNGLSSMAKMTVGFSNSPGVEIKEGTHTATSVVFTVTPNQYATSYKYHLYPQATPAPASAEDFASAPEVTDDFSTPLTLTQTTEAQPADIAPVSTYVLYVLPLDTEGTAGTIQSKTATTPDKTYDSLYDSFMDNRPVTIGENTYSRSDFADENIIHIADGEVAATNGNIYFIDEGCTITSIANQNVILIGNSKDAKPKWVMSASKFLSPVSGEQSRLILYNIDIDASGYNSYMFAVNVDFDEGGAFGELVLDNCDISMTKTSPFYSISKARTLDKFVMMNCNVNVPAATSNRFMIHTNTYETEFSKIVYSNNIFYCPDGVASGFRLLSSSVANNTNATGVTEINVENNTFINTVPSNSAMIIADNIQTATLNSNIFYTAQTVNNNRNMIRCNISGSGAYPATADAATNFAYDTNNAIYNIFYSANYVPASGSVEPVTIIGESPFADIDVANGIYTLSAEYSQYGARRD</sequence>
<organism evidence="4 5">
    <name type="scientific">Candidatus Cryptobacteroides excrementavium</name>
    <dbReference type="NCBI Taxonomy" id="2840759"/>
    <lineage>
        <taxon>Bacteria</taxon>
        <taxon>Pseudomonadati</taxon>
        <taxon>Bacteroidota</taxon>
        <taxon>Bacteroidia</taxon>
        <taxon>Bacteroidales</taxon>
        <taxon>Candidatus Cryptobacteroides</taxon>
    </lineage>
</organism>
<dbReference type="Proteomes" id="UP000823750">
    <property type="component" value="Unassembled WGS sequence"/>
</dbReference>
<proteinExistence type="predicted"/>
<dbReference type="InterPro" id="IPR032149">
    <property type="entry name" value="DUF4988"/>
</dbReference>